<feature type="domain" description="SHOCT" evidence="2">
    <location>
        <begin position="732"/>
        <end position="753"/>
    </location>
</feature>
<name>A0A5J4SSU7_9ZZZZ</name>
<dbReference type="Pfam" id="PF09851">
    <property type="entry name" value="SHOCT"/>
    <property type="match status" value="2"/>
</dbReference>
<keyword evidence="1" id="KW-0175">Coiled coil</keyword>
<evidence type="ECO:0000313" key="3">
    <source>
        <dbReference type="EMBL" id="KAA6348481.1"/>
    </source>
</evidence>
<evidence type="ECO:0000256" key="1">
    <source>
        <dbReference type="SAM" id="Coils"/>
    </source>
</evidence>
<dbReference type="InterPro" id="IPR018649">
    <property type="entry name" value="SHOCT"/>
</dbReference>
<feature type="domain" description="SHOCT" evidence="2">
    <location>
        <begin position="801"/>
        <end position="822"/>
    </location>
</feature>
<dbReference type="EMBL" id="SNRY01000067">
    <property type="protein sequence ID" value="KAA6348481.1"/>
    <property type="molecule type" value="Genomic_DNA"/>
</dbReference>
<sequence length="1061" mass="118928">MAGKLKDDQIRWILDVEAKGVQAELQKVISSTDKLAQSNKRMTAEQKAAKDQAYELLKQMNALEKQGEKTSDAYKKYEDELNSVRGEIDDYTKKIVENNKAIRENEKQKAEIIKTMQVEDMTMSQLKKRANDLQKQLNNTSLSADPKTYQQLNKELSVVKDRMNTVGNSQKSLLQQFAGMSNPVGTAAKSVQGFGTAMKALAANPVGAVIMAIVVAFTAIKTAIQGSDSARTKLEGWMKAFTSILDSGKRILTEYWALLYNVFTLNFSAAKENISNLKEIGSNLAGNAKAAYDAAIAEDALNDAIAKNNDITAVNKSRIEELRQVSQDTSKSMQERKKASEELLQLERDNYKMAVSNVTGAYTIFRNQNKNLIDAMKKGSSEQFAQVEKYMQLVQSGTELTYQQRLELAALVNDITATLDEGTEEEKEQFRKFFTDLSVMQQDFFAGSRRDAKKANQLKEEEAKLRAENAKKALEKALKDEDNALQKEINLLKEKRLQGELTEKEYNKKLEELTIESLHRKITIKGQEKEKILQLQGQVLDAQLKQQQTADKELLDEMQKEKDRQLAILQTLKQEQLEKLQEEEKDQTIYAIRAKEIEANTAQARLKVLQQFGETLQEAEFNNAQTQAEAILQNGTLILSAEEEVLKNRENVHKLTAKTISDFEKKYHTQTLEQRKEDELNSIQRLKNENLISEEAYQIAVNAIEEKYEKEKVNVRKQHGLVSMQEQHQLEMDALREQHQQGLLTEEEYEEAKLQLKLKYASSIAQKIGEFAKTGADLVQAAEKKETNAVNAEYAKRQSALEQQYNQGILSQEEYNKQKEQLDYEEKVQELEIQKKYADANFAMQAAQIIASGALAAINAYAAMASIPIVGPGLGIAAAAMVAATTALQLNQAKAERDRVKTLTIENTGAAAATKNAAKTGQVLLNEGFAQGGYNDEGYTGSGSKYTVKGYFPNGKPYHAGEYIIPQDVLNRPVVIPMVRQIEAIRRQRTGANPLPGGFAEGGYNGEDGQTQQQLMELSLLIARLSGVLDRLQQNGVSVNYYEFEKAKETVEKVRAGAQKN</sequence>
<proteinExistence type="predicted"/>
<organism evidence="3">
    <name type="scientific">termite gut metagenome</name>
    <dbReference type="NCBI Taxonomy" id="433724"/>
    <lineage>
        <taxon>unclassified sequences</taxon>
        <taxon>metagenomes</taxon>
        <taxon>organismal metagenomes</taxon>
    </lineage>
</organism>
<feature type="coiled-coil region" evidence="1">
    <location>
        <begin position="544"/>
        <end position="629"/>
    </location>
</feature>
<feature type="coiled-coil region" evidence="1">
    <location>
        <begin position="46"/>
        <end position="143"/>
    </location>
</feature>
<dbReference type="AlphaFoldDB" id="A0A5J4SSU7"/>
<reference evidence="3" key="1">
    <citation type="submission" date="2019-03" db="EMBL/GenBank/DDBJ databases">
        <title>Single cell metagenomics reveals metabolic interactions within the superorganism composed of flagellate Streblomastix strix and complex community of Bacteroidetes bacteria on its surface.</title>
        <authorList>
            <person name="Treitli S.C."/>
            <person name="Kolisko M."/>
            <person name="Husnik F."/>
            <person name="Keeling P."/>
            <person name="Hampl V."/>
        </authorList>
    </citation>
    <scope>NUCLEOTIDE SEQUENCE</scope>
    <source>
        <strain evidence="3">STM</strain>
    </source>
</reference>
<accession>A0A5J4SSU7</accession>
<protein>
    <recommendedName>
        <fullName evidence="2">SHOCT domain-containing protein</fullName>
    </recommendedName>
</protein>
<comment type="caution">
    <text evidence="3">The sequence shown here is derived from an EMBL/GenBank/DDBJ whole genome shotgun (WGS) entry which is preliminary data.</text>
</comment>
<gene>
    <name evidence="3" type="ORF">EZS27_004081</name>
</gene>
<feature type="coiled-coil region" evidence="1">
    <location>
        <begin position="455"/>
        <end position="495"/>
    </location>
</feature>
<evidence type="ECO:0000259" key="2">
    <source>
        <dbReference type="Pfam" id="PF09851"/>
    </source>
</evidence>